<comment type="caution">
    <text evidence="3">The sequence shown here is derived from an EMBL/GenBank/DDBJ whole genome shotgun (WGS) entry which is preliminary data.</text>
</comment>
<evidence type="ECO:0000256" key="1">
    <source>
        <dbReference type="SAM" id="MobiDB-lite"/>
    </source>
</evidence>
<accession>A0A1D1VL40</accession>
<feature type="compositionally biased region" description="Polar residues" evidence="1">
    <location>
        <begin position="291"/>
        <end position="308"/>
    </location>
</feature>
<evidence type="ECO:0000256" key="2">
    <source>
        <dbReference type="SAM" id="Phobius"/>
    </source>
</evidence>
<dbReference type="Proteomes" id="UP000186922">
    <property type="component" value="Unassembled WGS sequence"/>
</dbReference>
<dbReference type="EMBL" id="BDGG01000005">
    <property type="protein sequence ID" value="GAU99633.1"/>
    <property type="molecule type" value="Genomic_DNA"/>
</dbReference>
<feature type="compositionally biased region" description="Polar residues" evidence="1">
    <location>
        <begin position="197"/>
        <end position="248"/>
    </location>
</feature>
<keyword evidence="4" id="KW-1185">Reference proteome</keyword>
<keyword evidence="2" id="KW-0472">Membrane</keyword>
<feature type="region of interest" description="Disordered" evidence="1">
    <location>
        <begin position="160"/>
        <end position="308"/>
    </location>
</feature>
<feature type="compositionally biased region" description="Polar residues" evidence="1">
    <location>
        <begin position="160"/>
        <end position="170"/>
    </location>
</feature>
<sequence length="308" mass="33111">MTLRADGSKSPTCLQVTAASQWSKLFMAQIAKTMSHKGKTNMNSTIKHVLRKKMRPTFNNFYIEWITILMVLCSTAAPIEIPPPQEIALQETMDHLHLNRSFLPKNLPKSNKVLSGIPIPTGIPLPTFSPITLTETSTRSFLDELNLVNINNNKQLSVQNQGSTANFNPPSQSGQSSGTGYGSYGSGNVLGQPSVPVFNQQPTSGNFGNGPSTFNNGQNFQGQSSTGFGMSTGNNQQQQSGYGANTGNIQQQQPQQQQQQQQQQQLQQPIQSSGYSGGANFGGPSIPMGQFGQSFSPSPASNPQLGTS</sequence>
<dbReference type="AlphaFoldDB" id="A0A1D1VL40"/>
<protein>
    <submittedName>
        <fullName evidence="3">Uncharacterized protein</fullName>
    </submittedName>
</protein>
<proteinExistence type="predicted"/>
<evidence type="ECO:0000313" key="3">
    <source>
        <dbReference type="EMBL" id="GAU99633.1"/>
    </source>
</evidence>
<feature type="transmembrane region" description="Helical" evidence="2">
    <location>
        <begin position="61"/>
        <end position="79"/>
    </location>
</feature>
<name>A0A1D1VL40_RAMVA</name>
<evidence type="ECO:0000313" key="4">
    <source>
        <dbReference type="Proteomes" id="UP000186922"/>
    </source>
</evidence>
<reference evidence="3 4" key="1">
    <citation type="journal article" date="2016" name="Nat. Commun.">
        <title>Extremotolerant tardigrade genome and improved radiotolerance of human cultured cells by tardigrade-unique protein.</title>
        <authorList>
            <person name="Hashimoto T."/>
            <person name="Horikawa D.D."/>
            <person name="Saito Y."/>
            <person name="Kuwahara H."/>
            <person name="Kozuka-Hata H."/>
            <person name="Shin-I T."/>
            <person name="Minakuchi Y."/>
            <person name="Ohishi K."/>
            <person name="Motoyama A."/>
            <person name="Aizu T."/>
            <person name="Enomoto A."/>
            <person name="Kondo K."/>
            <person name="Tanaka S."/>
            <person name="Hara Y."/>
            <person name="Koshikawa S."/>
            <person name="Sagara H."/>
            <person name="Miura T."/>
            <person name="Yokobori S."/>
            <person name="Miyagawa K."/>
            <person name="Suzuki Y."/>
            <person name="Kubo T."/>
            <person name="Oyama M."/>
            <person name="Kohara Y."/>
            <person name="Fujiyama A."/>
            <person name="Arakawa K."/>
            <person name="Katayama T."/>
            <person name="Toyoda A."/>
            <person name="Kunieda T."/>
        </authorList>
    </citation>
    <scope>NUCLEOTIDE SEQUENCE [LARGE SCALE GENOMIC DNA]</scope>
    <source>
        <strain evidence="3 4">YOKOZUNA-1</strain>
    </source>
</reference>
<gene>
    <name evidence="3" type="primary">RvY_10601-1</name>
    <name evidence="3" type="synonym">RvY_10601.1</name>
    <name evidence="3" type="ORF">RvY_10601</name>
</gene>
<keyword evidence="2" id="KW-1133">Transmembrane helix</keyword>
<organism evidence="3 4">
    <name type="scientific">Ramazzottius varieornatus</name>
    <name type="common">Water bear</name>
    <name type="synonym">Tardigrade</name>
    <dbReference type="NCBI Taxonomy" id="947166"/>
    <lineage>
        <taxon>Eukaryota</taxon>
        <taxon>Metazoa</taxon>
        <taxon>Ecdysozoa</taxon>
        <taxon>Tardigrada</taxon>
        <taxon>Eutardigrada</taxon>
        <taxon>Parachela</taxon>
        <taxon>Hypsibioidea</taxon>
        <taxon>Ramazzottiidae</taxon>
        <taxon>Ramazzottius</taxon>
    </lineage>
</organism>
<feature type="compositionally biased region" description="Low complexity" evidence="1">
    <location>
        <begin position="249"/>
        <end position="271"/>
    </location>
</feature>
<keyword evidence="2" id="KW-0812">Transmembrane</keyword>